<proteinExistence type="predicted"/>
<evidence type="ECO:0000313" key="9">
    <source>
        <dbReference type="EMBL" id="VBB17673.1"/>
    </source>
</evidence>
<dbReference type="InterPro" id="IPR029151">
    <property type="entry name" value="Sensor-like_sf"/>
</dbReference>
<protein>
    <recommendedName>
        <fullName evidence="8">Cache domain-containing protein</fullName>
    </recommendedName>
</protein>
<name>A0A5K0U8K7_9VIRU</name>
<feature type="domain" description="Cache" evidence="8">
    <location>
        <begin position="182"/>
        <end position="311"/>
    </location>
</feature>
<keyword evidence="10" id="KW-1185">Reference proteome</keyword>
<comment type="subcellular location">
    <subcellularLocation>
        <location evidence="1">Cell membrane</location>
        <topology evidence="1">Multi-pass membrane protein</topology>
    </subcellularLocation>
</comment>
<accession>A0A5K0U8K7</accession>
<organism evidence="9 10">
    <name type="scientific">Yasminevirus sp. GU-2018</name>
    <dbReference type="NCBI Taxonomy" id="2420051"/>
    <lineage>
        <taxon>Viruses</taxon>
        <taxon>Varidnaviria</taxon>
        <taxon>Bamfordvirae</taxon>
        <taxon>Nucleocytoviricota</taxon>
        <taxon>Megaviricetes</taxon>
        <taxon>Imitervirales</taxon>
        <taxon>Mimiviridae</taxon>
        <taxon>Klosneuvirinae</taxon>
        <taxon>Yasminevirus</taxon>
        <taxon>Yasminevirus saudimassiliense</taxon>
    </lineage>
</organism>
<keyword evidence="2" id="KW-1003">Cell membrane</keyword>
<evidence type="ECO:0000256" key="5">
    <source>
        <dbReference type="ARBA" id="ARBA00023136"/>
    </source>
</evidence>
<evidence type="ECO:0000256" key="6">
    <source>
        <dbReference type="SAM" id="MobiDB-lite"/>
    </source>
</evidence>
<gene>
    <name evidence="9" type="ORF">YASMINEVIRUS_136</name>
</gene>
<dbReference type="Proteomes" id="UP000594342">
    <property type="component" value="Unassembled WGS sequence"/>
</dbReference>
<dbReference type="Gene3D" id="6.10.340.10">
    <property type="match status" value="1"/>
</dbReference>
<sequence length="574" mass="63836">MGFLDKYSIRTQLLLLTILQYTAFLGLLIICCSVLITVSYNKLQNDSASSLESQVVFDVQKILTEKNAFLSTKFYVGEESLVKYLKYAARDTFDPNRIDQVIGFEDSYFDYGTSYLAQPMYTDTRQTFPVSLKHSSYYVPHTTPSNISSFSLELNKTRDSTAHLDIFFVNAYRSNIDFYSAYTSFDQFGLHRRYPGIDTLSSDPDRNYDPRVRGWYTSAVNSPTEVIYTSPYVDAHGRGVTITMATVINDQNGQFVGVVGGDMSIKTINENVKGIKFFTTGKLILFDSSGKVISGNYQDGENSDTAVDKTYKDVTPTISDDVWSSIVNVDVDNTSVVSDGTTSDADVVMIATRLPNADGKYYLVAFLSKSEIYAPIDKVAKNLTSTMNMQIGVIVGVSIGIAILVILLVLWMGSRLTTPLVKIGQMASQMVDNLGGDDITEGVVQIDIKEGFGREQYELNKNMNAMVSTIQEWREEGTAEDQNKYYCPVIPQNYVPHNVTYQDGVKIAPPSYEETMMSRGSEKKSNKSNKGSGKTTELAEEQPGLTYPDFALFSLPVPGTAKHSVHLFTKQVYA</sequence>
<reference evidence="9 10" key="1">
    <citation type="submission" date="2018-10" db="EMBL/GenBank/DDBJ databases">
        <authorList>
            <consortium name="IHU Genomes"/>
        </authorList>
    </citation>
    <scope>NUCLEOTIDE SEQUENCE [LARGE SCALE GENOMIC DNA]</scope>
    <source>
        <strain evidence="9 10">A1</strain>
    </source>
</reference>
<dbReference type="GO" id="GO:0005886">
    <property type="term" value="C:plasma membrane"/>
    <property type="evidence" value="ECO:0007669"/>
    <property type="project" value="UniProtKB-SubCell"/>
</dbReference>
<keyword evidence="3 7" id="KW-0812">Transmembrane</keyword>
<dbReference type="CDD" id="cd12913">
    <property type="entry name" value="PDC1_MCP_like"/>
    <property type="match status" value="1"/>
</dbReference>
<evidence type="ECO:0000256" key="1">
    <source>
        <dbReference type="ARBA" id="ARBA00004651"/>
    </source>
</evidence>
<evidence type="ECO:0000256" key="3">
    <source>
        <dbReference type="ARBA" id="ARBA00022692"/>
    </source>
</evidence>
<feature type="region of interest" description="Disordered" evidence="6">
    <location>
        <begin position="514"/>
        <end position="541"/>
    </location>
</feature>
<dbReference type="EMBL" id="UPSH01000001">
    <property type="protein sequence ID" value="VBB17673.1"/>
    <property type="molecule type" value="Genomic_DNA"/>
</dbReference>
<evidence type="ECO:0000256" key="2">
    <source>
        <dbReference type="ARBA" id="ARBA00022475"/>
    </source>
</evidence>
<evidence type="ECO:0000256" key="7">
    <source>
        <dbReference type="SAM" id="Phobius"/>
    </source>
</evidence>
<keyword evidence="4 7" id="KW-1133">Transmembrane helix</keyword>
<dbReference type="InterPro" id="IPR033479">
    <property type="entry name" value="dCache_1"/>
</dbReference>
<evidence type="ECO:0000256" key="4">
    <source>
        <dbReference type="ARBA" id="ARBA00022989"/>
    </source>
</evidence>
<comment type="caution">
    <text evidence="9">The sequence shown here is derived from an EMBL/GenBank/DDBJ whole genome shotgun (WGS) entry which is preliminary data.</text>
</comment>
<evidence type="ECO:0000313" key="10">
    <source>
        <dbReference type="Proteomes" id="UP000594342"/>
    </source>
</evidence>
<dbReference type="Pfam" id="PF02743">
    <property type="entry name" value="dCache_1"/>
    <property type="match status" value="1"/>
</dbReference>
<keyword evidence="5 7" id="KW-0472">Membrane</keyword>
<evidence type="ECO:0000259" key="8">
    <source>
        <dbReference type="Pfam" id="PF02743"/>
    </source>
</evidence>
<dbReference type="SUPFAM" id="SSF103190">
    <property type="entry name" value="Sensory domain-like"/>
    <property type="match status" value="1"/>
</dbReference>
<feature type="transmembrane region" description="Helical" evidence="7">
    <location>
        <begin position="391"/>
        <end position="412"/>
    </location>
</feature>
<feature type="transmembrane region" description="Helical" evidence="7">
    <location>
        <begin position="12"/>
        <end position="40"/>
    </location>
</feature>
<dbReference type="Gene3D" id="3.30.450.20">
    <property type="entry name" value="PAS domain"/>
    <property type="match status" value="1"/>
</dbReference>